<organism evidence="3 4">
    <name type="scientific">Roseateles terrae</name>
    <dbReference type="NCBI Taxonomy" id="431060"/>
    <lineage>
        <taxon>Bacteria</taxon>
        <taxon>Pseudomonadati</taxon>
        <taxon>Pseudomonadota</taxon>
        <taxon>Betaproteobacteria</taxon>
        <taxon>Burkholderiales</taxon>
        <taxon>Sphaerotilaceae</taxon>
        <taxon>Roseateles</taxon>
    </lineage>
</organism>
<dbReference type="InterPro" id="IPR010982">
    <property type="entry name" value="Lambda_DNA-bd_dom_sf"/>
</dbReference>
<dbReference type="SUPFAM" id="SSF47413">
    <property type="entry name" value="lambda repressor-like DNA-binding domains"/>
    <property type="match status" value="1"/>
</dbReference>
<evidence type="ECO:0000259" key="2">
    <source>
        <dbReference type="PROSITE" id="PS50943"/>
    </source>
</evidence>
<evidence type="ECO:0000313" key="4">
    <source>
        <dbReference type="Proteomes" id="UP000574369"/>
    </source>
</evidence>
<keyword evidence="4" id="KW-1185">Reference proteome</keyword>
<gene>
    <name evidence="3" type="ORF">FHS28_001358</name>
</gene>
<accession>A0ABR6GPC5</accession>
<dbReference type="PROSITE" id="PS50943">
    <property type="entry name" value="HTH_CROC1"/>
    <property type="match status" value="1"/>
</dbReference>
<sequence>MDMITSLTARLAAANLAELASRADVSRKTLERILSGTNSPTLRTVGKINRALDEMKVKAPRVVKVKSRPPEEIAESGRCGGRDNSLTGPI</sequence>
<dbReference type="PROSITE" id="PS00356">
    <property type="entry name" value="HTH_LACI_1"/>
    <property type="match status" value="1"/>
</dbReference>
<evidence type="ECO:0000313" key="3">
    <source>
        <dbReference type="EMBL" id="MBB3193973.1"/>
    </source>
</evidence>
<dbReference type="EMBL" id="JACHXO010000002">
    <property type="protein sequence ID" value="MBB3193973.1"/>
    <property type="molecule type" value="Genomic_DNA"/>
</dbReference>
<dbReference type="RefSeq" id="WP_088449866.1">
    <property type="nucleotide sequence ID" value="NZ_JACHXO010000002.1"/>
</dbReference>
<reference evidence="3 4" key="1">
    <citation type="submission" date="2020-08" db="EMBL/GenBank/DDBJ databases">
        <title>Genomic Encyclopedia of Type Strains, Phase III (KMG-III): the genomes of soil and plant-associated and newly described type strains.</title>
        <authorList>
            <person name="Whitman W."/>
        </authorList>
    </citation>
    <scope>NUCLEOTIDE SEQUENCE [LARGE SCALE GENOMIC DNA]</scope>
    <source>
        <strain evidence="3 4">CECT 7247</strain>
    </source>
</reference>
<dbReference type="Proteomes" id="UP000574369">
    <property type="component" value="Unassembled WGS sequence"/>
</dbReference>
<name>A0ABR6GPC5_9BURK</name>
<evidence type="ECO:0000256" key="1">
    <source>
        <dbReference type="SAM" id="MobiDB-lite"/>
    </source>
</evidence>
<dbReference type="InterPro" id="IPR001387">
    <property type="entry name" value="Cro/C1-type_HTH"/>
</dbReference>
<dbReference type="Gene3D" id="1.10.260.40">
    <property type="entry name" value="lambda repressor-like DNA-binding domains"/>
    <property type="match status" value="1"/>
</dbReference>
<feature type="domain" description="HTH cro/C1-type" evidence="2">
    <location>
        <begin position="16"/>
        <end position="62"/>
    </location>
</feature>
<comment type="caution">
    <text evidence="3">The sequence shown here is derived from an EMBL/GenBank/DDBJ whole genome shotgun (WGS) entry which is preliminary data.</text>
</comment>
<proteinExistence type="predicted"/>
<dbReference type="Pfam" id="PF01381">
    <property type="entry name" value="HTH_3"/>
    <property type="match status" value="1"/>
</dbReference>
<feature type="region of interest" description="Disordered" evidence="1">
    <location>
        <begin position="62"/>
        <end position="90"/>
    </location>
</feature>
<protein>
    <submittedName>
        <fullName evidence="3">Transcriptional regulator</fullName>
    </submittedName>
</protein>